<dbReference type="OrthoDB" id="1645289at2759"/>
<dbReference type="AlphaFoldDB" id="A0A8K0KQQ4"/>
<dbReference type="Proteomes" id="UP000792457">
    <property type="component" value="Unassembled WGS sequence"/>
</dbReference>
<organism evidence="2 3">
    <name type="scientific">Ladona fulva</name>
    <name type="common">Scarce chaser dragonfly</name>
    <name type="synonym">Libellula fulva</name>
    <dbReference type="NCBI Taxonomy" id="123851"/>
    <lineage>
        <taxon>Eukaryota</taxon>
        <taxon>Metazoa</taxon>
        <taxon>Ecdysozoa</taxon>
        <taxon>Arthropoda</taxon>
        <taxon>Hexapoda</taxon>
        <taxon>Insecta</taxon>
        <taxon>Pterygota</taxon>
        <taxon>Palaeoptera</taxon>
        <taxon>Odonata</taxon>
        <taxon>Epiprocta</taxon>
        <taxon>Anisoptera</taxon>
        <taxon>Libelluloidea</taxon>
        <taxon>Libellulidae</taxon>
        <taxon>Ladona</taxon>
    </lineage>
</organism>
<keyword evidence="3" id="KW-1185">Reference proteome</keyword>
<comment type="caution">
    <text evidence="2">The sequence shown here is derived from an EMBL/GenBank/DDBJ whole genome shotgun (WGS) entry which is preliminary data.</text>
</comment>
<accession>A0A8K0KQQ4</accession>
<reference evidence="2" key="2">
    <citation type="submission" date="2017-10" db="EMBL/GenBank/DDBJ databases">
        <title>Ladona fulva Genome sequencing and assembly.</title>
        <authorList>
            <person name="Murali S."/>
            <person name="Richards S."/>
            <person name="Bandaranaike D."/>
            <person name="Bellair M."/>
            <person name="Blankenburg K."/>
            <person name="Chao H."/>
            <person name="Dinh H."/>
            <person name="Doddapaneni H."/>
            <person name="Dugan-Rocha S."/>
            <person name="Elkadiri S."/>
            <person name="Gnanaolivu R."/>
            <person name="Hernandez B."/>
            <person name="Skinner E."/>
            <person name="Javaid M."/>
            <person name="Lee S."/>
            <person name="Li M."/>
            <person name="Ming W."/>
            <person name="Munidasa M."/>
            <person name="Muniz J."/>
            <person name="Nguyen L."/>
            <person name="Hughes D."/>
            <person name="Osuji N."/>
            <person name="Pu L.-L."/>
            <person name="Puazo M."/>
            <person name="Qu C."/>
            <person name="Quiroz J."/>
            <person name="Raj R."/>
            <person name="Weissenberger G."/>
            <person name="Xin Y."/>
            <person name="Zou X."/>
            <person name="Han Y."/>
            <person name="Worley K."/>
            <person name="Muzny D."/>
            <person name="Gibbs R."/>
        </authorList>
    </citation>
    <scope>NUCLEOTIDE SEQUENCE</scope>
    <source>
        <strain evidence="2">Sampled in the wild</strain>
    </source>
</reference>
<proteinExistence type="predicted"/>
<evidence type="ECO:0000259" key="1">
    <source>
        <dbReference type="Pfam" id="PF13976"/>
    </source>
</evidence>
<dbReference type="Pfam" id="PF13976">
    <property type="entry name" value="gag_pre-integrs"/>
    <property type="match status" value="1"/>
</dbReference>
<sequence length="474" mass="52786">MVLRIFPTALLSRYIPANFTLEWLLVRFKIMRSLEKVSFTFDSLTCKGEFRFPEGRTRLQGPDAEAPLPHITLPQLSHLQVQSDISITFNEMKSMKKLNYSINMSNDWRLVEFKYTLYVPNLRTNLVSVSKITDRGYRVIFKEDIAVVSIPEGELFEEAIFTTFEKGPMQVLTSDVERQSEIRKWHERLGHLNYKDVIKILRNRGVDNLEIVSHQISQCEICLQGNIISKLFLKGREPCSEKLKILLIWKLQQQLVQNWFLHPAPSWCYFPLPPPSFLWGGEFRFPEGRTRLQGPDAEAPLPHITLPQLSHLQVQSDMSVPLQENKMKSLSAFQPIRTRSTINLEIIASDATFSITAGAAGAELVSASCSLVLLSSSSTFFSLGGLTFSLPALLDGTFGGCDSTLLEVFEFSCAGTFSIVTVAPLGVTVGIGALVFKVGGTWFAGGGVTVRDLVVSFTTFSSIAMGGCIGVSIL</sequence>
<reference evidence="2" key="1">
    <citation type="submission" date="2013-04" db="EMBL/GenBank/DDBJ databases">
        <authorList>
            <person name="Qu J."/>
            <person name="Murali S.C."/>
            <person name="Bandaranaike D."/>
            <person name="Bellair M."/>
            <person name="Blankenburg K."/>
            <person name="Chao H."/>
            <person name="Dinh H."/>
            <person name="Doddapaneni H."/>
            <person name="Downs B."/>
            <person name="Dugan-Rocha S."/>
            <person name="Elkadiri S."/>
            <person name="Gnanaolivu R.D."/>
            <person name="Hernandez B."/>
            <person name="Javaid M."/>
            <person name="Jayaseelan J.C."/>
            <person name="Lee S."/>
            <person name="Li M."/>
            <person name="Ming W."/>
            <person name="Munidasa M."/>
            <person name="Muniz J."/>
            <person name="Nguyen L."/>
            <person name="Ongeri F."/>
            <person name="Osuji N."/>
            <person name="Pu L.-L."/>
            <person name="Puazo M."/>
            <person name="Qu C."/>
            <person name="Quiroz J."/>
            <person name="Raj R."/>
            <person name="Weissenberger G."/>
            <person name="Xin Y."/>
            <person name="Zou X."/>
            <person name="Han Y."/>
            <person name="Richards S."/>
            <person name="Worley K."/>
            <person name="Muzny D."/>
            <person name="Gibbs R."/>
        </authorList>
    </citation>
    <scope>NUCLEOTIDE SEQUENCE</scope>
    <source>
        <strain evidence="2">Sampled in the wild</strain>
    </source>
</reference>
<dbReference type="EMBL" id="KZ309890">
    <property type="protein sequence ID" value="KAG8239739.1"/>
    <property type="molecule type" value="Genomic_DNA"/>
</dbReference>
<name>A0A8K0KQQ4_LADFU</name>
<protein>
    <recommendedName>
        <fullName evidence="1">GAG-pre-integrase domain-containing protein</fullName>
    </recommendedName>
</protein>
<evidence type="ECO:0000313" key="3">
    <source>
        <dbReference type="Proteomes" id="UP000792457"/>
    </source>
</evidence>
<dbReference type="InterPro" id="IPR025724">
    <property type="entry name" value="GAG-pre-integrase_dom"/>
</dbReference>
<feature type="domain" description="GAG-pre-integrase" evidence="1">
    <location>
        <begin position="178"/>
        <end position="225"/>
    </location>
</feature>
<gene>
    <name evidence="2" type="ORF">J437_LFUL018434</name>
</gene>
<evidence type="ECO:0000313" key="2">
    <source>
        <dbReference type="EMBL" id="KAG8239739.1"/>
    </source>
</evidence>